<dbReference type="Gene3D" id="1.10.10.10">
    <property type="entry name" value="Winged helix-like DNA-binding domain superfamily/Winged helix DNA-binding domain"/>
    <property type="match status" value="1"/>
</dbReference>
<evidence type="ECO:0000313" key="6">
    <source>
        <dbReference type="Proteomes" id="UP000568664"/>
    </source>
</evidence>
<organism evidence="5 6">
    <name type="scientific">Thalassotalea algicola</name>
    <dbReference type="NCBI Taxonomy" id="2716224"/>
    <lineage>
        <taxon>Bacteria</taxon>
        <taxon>Pseudomonadati</taxon>
        <taxon>Pseudomonadota</taxon>
        <taxon>Gammaproteobacteria</taxon>
        <taxon>Alteromonadales</taxon>
        <taxon>Colwelliaceae</taxon>
        <taxon>Thalassotalea</taxon>
    </lineage>
</organism>
<dbReference type="CDD" id="cd00090">
    <property type="entry name" value="HTH_ARSR"/>
    <property type="match status" value="1"/>
</dbReference>
<dbReference type="PROSITE" id="PS50987">
    <property type="entry name" value="HTH_ARSR_2"/>
    <property type="match status" value="1"/>
</dbReference>
<dbReference type="InterPro" id="IPR001845">
    <property type="entry name" value="HTH_ArsR_DNA-bd_dom"/>
</dbReference>
<dbReference type="GO" id="GO:0003677">
    <property type="term" value="F:DNA binding"/>
    <property type="evidence" value="ECO:0007669"/>
    <property type="project" value="UniProtKB-KW"/>
</dbReference>
<comment type="caution">
    <text evidence="5">The sequence shown here is derived from an EMBL/GenBank/DDBJ whole genome shotgun (WGS) entry which is preliminary data.</text>
</comment>
<evidence type="ECO:0000256" key="3">
    <source>
        <dbReference type="ARBA" id="ARBA00023163"/>
    </source>
</evidence>
<dbReference type="SMART" id="SM00418">
    <property type="entry name" value="HTH_ARSR"/>
    <property type="match status" value="1"/>
</dbReference>
<dbReference type="PANTHER" id="PTHR43132:SF2">
    <property type="entry name" value="ARSENICAL RESISTANCE OPERON REPRESSOR ARSR-RELATED"/>
    <property type="match status" value="1"/>
</dbReference>
<dbReference type="GO" id="GO:0003700">
    <property type="term" value="F:DNA-binding transcription factor activity"/>
    <property type="evidence" value="ECO:0007669"/>
    <property type="project" value="InterPro"/>
</dbReference>
<keyword evidence="1" id="KW-0805">Transcription regulation</keyword>
<evidence type="ECO:0000256" key="2">
    <source>
        <dbReference type="ARBA" id="ARBA00023125"/>
    </source>
</evidence>
<keyword evidence="3" id="KW-0804">Transcription</keyword>
<dbReference type="InterPro" id="IPR011991">
    <property type="entry name" value="ArsR-like_HTH"/>
</dbReference>
<dbReference type="InterPro" id="IPR036390">
    <property type="entry name" value="WH_DNA-bd_sf"/>
</dbReference>
<evidence type="ECO:0000256" key="1">
    <source>
        <dbReference type="ARBA" id="ARBA00023015"/>
    </source>
</evidence>
<gene>
    <name evidence="5" type="ORF">HII17_12230</name>
</gene>
<dbReference type="PRINTS" id="PR00778">
    <property type="entry name" value="HTHARSR"/>
</dbReference>
<reference evidence="5 6" key="1">
    <citation type="submission" date="2020-04" db="EMBL/GenBank/DDBJ databases">
        <title>Thalassotalea sp. M1531, isolated from the surface of marine red alga.</title>
        <authorList>
            <person name="Pang L."/>
            <person name="Lu D.-C."/>
        </authorList>
    </citation>
    <scope>NUCLEOTIDE SEQUENCE [LARGE SCALE GENOMIC DNA]</scope>
    <source>
        <strain evidence="5 6">M1531</strain>
    </source>
</reference>
<dbReference type="EMBL" id="JABBXH010000004">
    <property type="protein sequence ID" value="NMP32330.1"/>
    <property type="molecule type" value="Genomic_DNA"/>
</dbReference>
<dbReference type="InterPro" id="IPR036388">
    <property type="entry name" value="WH-like_DNA-bd_sf"/>
</dbReference>
<dbReference type="AlphaFoldDB" id="A0A7Y0Q8M7"/>
<dbReference type="RefSeq" id="WP_169075674.1">
    <property type="nucleotide sequence ID" value="NZ_JABBXH010000004.1"/>
</dbReference>
<dbReference type="Pfam" id="PF01022">
    <property type="entry name" value="HTH_5"/>
    <property type="match status" value="1"/>
</dbReference>
<keyword evidence="6" id="KW-1185">Reference proteome</keyword>
<evidence type="ECO:0000259" key="4">
    <source>
        <dbReference type="PROSITE" id="PS50987"/>
    </source>
</evidence>
<name>A0A7Y0Q8M7_9GAMM</name>
<dbReference type="SUPFAM" id="SSF46785">
    <property type="entry name" value="Winged helix' DNA-binding domain"/>
    <property type="match status" value="1"/>
</dbReference>
<dbReference type="Proteomes" id="UP000568664">
    <property type="component" value="Unassembled WGS sequence"/>
</dbReference>
<dbReference type="PANTHER" id="PTHR43132">
    <property type="entry name" value="ARSENICAL RESISTANCE OPERON REPRESSOR ARSR-RELATED"/>
    <property type="match status" value="1"/>
</dbReference>
<dbReference type="InterPro" id="IPR051011">
    <property type="entry name" value="Metal_resp_trans_reg"/>
</dbReference>
<sequence length="104" mass="11791">MEVKDLDNIVENAKLAAQLLKSMSNEYRLLILCHLGGQELSVGELNDLIDISQSALSQHLARLRNEELVATTRKSQTIYYRVANPVVLKLIELLYEEFCGNTEQ</sequence>
<keyword evidence="2" id="KW-0238">DNA-binding</keyword>
<proteinExistence type="predicted"/>
<accession>A0A7Y0Q8M7</accession>
<dbReference type="NCBIfam" id="NF033788">
    <property type="entry name" value="HTH_metalloreg"/>
    <property type="match status" value="1"/>
</dbReference>
<evidence type="ECO:0000313" key="5">
    <source>
        <dbReference type="EMBL" id="NMP32330.1"/>
    </source>
</evidence>
<feature type="domain" description="HTH arsR-type" evidence="4">
    <location>
        <begin position="6"/>
        <end position="102"/>
    </location>
</feature>
<protein>
    <submittedName>
        <fullName evidence="5">Helix-turn-helix transcriptional regulator</fullName>
    </submittedName>
</protein>